<gene>
    <name evidence="4" type="primary">LOC115823659</name>
</gene>
<dbReference type="SUPFAM" id="SSF56436">
    <property type="entry name" value="C-type lectin-like"/>
    <property type="match status" value="1"/>
</dbReference>
<dbReference type="PANTHER" id="PTHR22801:SF63">
    <property type="entry name" value="C-TYPE LECTIN DOMAIN-CONTAINING PROTEIN"/>
    <property type="match status" value="1"/>
</dbReference>
<dbReference type="PANTHER" id="PTHR22801">
    <property type="entry name" value="LITHOSTATHINE"/>
    <property type="match status" value="1"/>
</dbReference>
<dbReference type="GeneID" id="115823659"/>
<evidence type="ECO:0000313" key="4">
    <source>
        <dbReference type="RefSeq" id="XP_030643554.1"/>
    </source>
</evidence>
<feature type="region of interest" description="Disordered" evidence="1">
    <location>
        <begin position="1"/>
        <end position="21"/>
    </location>
</feature>
<dbReference type="Pfam" id="PF00059">
    <property type="entry name" value="Lectin_C"/>
    <property type="match status" value="1"/>
</dbReference>
<dbReference type="PROSITE" id="PS50041">
    <property type="entry name" value="C_TYPE_LECTIN_2"/>
    <property type="match status" value="1"/>
</dbReference>
<dbReference type="InParanoid" id="A0A6J2WGY5"/>
<protein>
    <submittedName>
        <fullName evidence="4">C-type lectin domain family 4 member E-like</fullName>
    </submittedName>
</protein>
<reference evidence="3" key="1">
    <citation type="submission" date="2024-06" db="UniProtKB">
        <authorList>
            <consortium name="RefSeq"/>
        </authorList>
    </citation>
    <scope>NUCLEOTIDE SEQUENCE [LARGE SCALE GENOMIC DNA]</scope>
</reference>
<dbReference type="InterPro" id="IPR001304">
    <property type="entry name" value="C-type_lectin-like"/>
</dbReference>
<feature type="domain" description="C-type lectin" evidence="2">
    <location>
        <begin position="22"/>
        <end position="101"/>
    </location>
</feature>
<dbReference type="Gene3D" id="3.10.100.10">
    <property type="entry name" value="Mannose-Binding Protein A, subunit A"/>
    <property type="match status" value="1"/>
</dbReference>
<dbReference type="InterPro" id="IPR016186">
    <property type="entry name" value="C-type_lectin-like/link_sf"/>
</dbReference>
<keyword evidence="3" id="KW-1185">Reference proteome</keyword>
<name>A0A6J2WGY5_CHACN</name>
<dbReference type="Proteomes" id="UP000504632">
    <property type="component" value="Chromosome 11"/>
</dbReference>
<accession>A0A6J2WGY5</accession>
<organism evidence="3 4">
    <name type="scientific">Chanos chanos</name>
    <name type="common">Milkfish</name>
    <name type="synonym">Mugil chanos</name>
    <dbReference type="NCBI Taxonomy" id="29144"/>
    <lineage>
        <taxon>Eukaryota</taxon>
        <taxon>Metazoa</taxon>
        <taxon>Chordata</taxon>
        <taxon>Craniata</taxon>
        <taxon>Vertebrata</taxon>
        <taxon>Euteleostomi</taxon>
        <taxon>Actinopterygii</taxon>
        <taxon>Neopterygii</taxon>
        <taxon>Teleostei</taxon>
        <taxon>Ostariophysi</taxon>
        <taxon>Gonorynchiformes</taxon>
        <taxon>Chanidae</taxon>
        <taxon>Chanos</taxon>
    </lineage>
</organism>
<proteinExistence type="predicted"/>
<evidence type="ECO:0000313" key="3">
    <source>
        <dbReference type="Proteomes" id="UP000504632"/>
    </source>
</evidence>
<sequence length="106" mass="12442">MYPPVRKPSKHLKPQQHQDQTQEFIHNLRRSDNTWIGLTDKDEEGDWKWLDGTALSNGYWLKGQPDSQTGDQDCASIGHKSDPLESWRDQQCLLELYRICEMRTVN</sequence>
<dbReference type="RefSeq" id="XP_030643554.1">
    <property type="nucleotide sequence ID" value="XM_030787694.1"/>
</dbReference>
<reference evidence="4" key="2">
    <citation type="submission" date="2025-08" db="UniProtKB">
        <authorList>
            <consortium name="RefSeq"/>
        </authorList>
    </citation>
    <scope>IDENTIFICATION</scope>
</reference>
<dbReference type="InterPro" id="IPR050801">
    <property type="entry name" value="Ca-Dep_Lectins_ImmuneDev"/>
</dbReference>
<evidence type="ECO:0000256" key="1">
    <source>
        <dbReference type="SAM" id="MobiDB-lite"/>
    </source>
</evidence>
<evidence type="ECO:0000259" key="2">
    <source>
        <dbReference type="PROSITE" id="PS50041"/>
    </source>
</evidence>
<dbReference type="InterPro" id="IPR016187">
    <property type="entry name" value="CTDL_fold"/>
</dbReference>
<dbReference type="OrthoDB" id="8950604at2759"/>
<dbReference type="AlphaFoldDB" id="A0A6J2WGY5"/>